<dbReference type="InterPro" id="IPR011075">
    <property type="entry name" value="TetR_C"/>
</dbReference>
<evidence type="ECO:0000313" key="7">
    <source>
        <dbReference type="Proteomes" id="UP000587527"/>
    </source>
</evidence>
<protein>
    <submittedName>
        <fullName evidence="6">AcrR family transcriptional regulator</fullName>
    </submittedName>
</protein>
<dbReference type="Pfam" id="PF16859">
    <property type="entry name" value="TetR_C_11"/>
    <property type="match status" value="1"/>
</dbReference>
<dbReference type="SUPFAM" id="SSF48498">
    <property type="entry name" value="Tetracyclin repressor-like, C-terminal domain"/>
    <property type="match status" value="1"/>
</dbReference>
<dbReference type="PANTHER" id="PTHR30055">
    <property type="entry name" value="HTH-TYPE TRANSCRIPTIONAL REGULATOR RUTR"/>
    <property type="match status" value="1"/>
</dbReference>
<feature type="domain" description="HTH tetR-type" evidence="5">
    <location>
        <begin position="6"/>
        <end position="66"/>
    </location>
</feature>
<dbReference type="AlphaFoldDB" id="A0A841BXV9"/>
<dbReference type="PROSITE" id="PS01081">
    <property type="entry name" value="HTH_TETR_1"/>
    <property type="match status" value="1"/>
</dbReference>
<dbReference type="Gene3D" id="1.10.357.10">
    <property type="entry name" value="Tetracycline Repressor, domain 2"/>
    <property type="match status" value="1"/>
</dbReference>
<keyword evidence="3" id="KW-0804">Transcription</keyword>
<accession>A0A841BXV9</accession>
<sequence>MVTRGTAREQAILTATIELLHSGGYAALTMDAVAATARASKTTIYRRWRGKPDLVRAAVEAYRDEHSPPLIDTGTLRGDLLALLSRARDKTQGEFMALMGDLMQAMRHDPELRAALWARLVDEPGPFAVIVPRAVARGEAAAHATGELAHEVAEALILRQVALGEEWRGEEFLVHVVDDILLPLLTHPRPTGDPR</sequence>
<organism evidence="6 7">
    <name type="scientific">Allocatelliglobosispora scoriae</name>
    <dbReference type="NCBI Taxonomy" id="643052"/>
    <lineage>
        <taxon>Bacteria</taxon>
        <taxon>Bacillati</taxon>
        <taxon>Actinomycetota</taxon>
        <taxon>Actinomycetes</taxon>
        <taxon>Micromonosporales</taxon>
        <taxon>Micromonosporaceae</taxon>
        <taxon>Allocatelliglobosispora</taxon>
    </lineage>
</organism>
<dbReference type="Pfam" id="PF00440">
    <property type="entry name" value="TetR_N"/>
    <property type="match status" value="1"/>
</dbReference>
<comment type="caution">
    <text evidence="6">The sequence shown here is derived from an EMBL/GenBank/DDBJ whole genome shotgun (WGS) entry which is preliminary data.</text>
</comment>
<keyword evidence="1" id="KW-0805">Transcription regulation</keyword>
<dbReference type="InterPro" id="IPR050109">
    <property type="entry name" value="HTH-type_TetR-like_transc_reg"/>
</dbReference>
<dbReference type="GO" id="GO:0000976">
    <property type="term" value="F:transcription cis-regulatory region binding"/>
    <property type="evidence" value="ECO:0007669"/>
    <property type="project" value="TreeGrafter"/>
</dbReference>
<feature type="DNA-binding region" description="H-T-H motif" evidence="4">
    <location>
        <begin position="29"/>
        <end position="48"/>
    </location>
</feature>
<dbReference type="SUPFAM" id="SSF46689">
    <property type="entry name" value="Homeodomain-like"/>
    <property type="match status" value="1"/>
</dbReference>
<dbReference type="InterPro" id="IPR009057">
    <property type="entry name" value="Homeodomain-like_sf"/>
</dbReference>
<name>A0A841BXV9_9ACTN</name>
<dbReference type="InterPro" id="IPR036271">
    <property type="entry name" value="Tet_transcr_reg_TetR-rel_C_sf"/>
</dbReference>
<dbReference type="Gene3D" id="1.10.10.60">
    <property type="entry name" value="Homeodomain-like"/>
    <property type="match status" value="1"/>
</dbReference>
<dbReference type="RefSeq" id="WP_184845715.1">
    <property type="nucleotide sequence ID" value="NZ_JACHMN010000003.1"/>
</dbReference>
<dbReference type="PROSITE" id="PS50977">
    <property type="entry name" value="HTH_TETR_2"/>
    <property type="match status" value="1"/>
</dbReference>
<keyword evidence="2 4" id="KW-0238">DNA-binding</keyword>
<dbReference type="InterPro" id="IPR023772">
    <property type="entry name" value="DNA-bd_HTH_TetR-type_CS"/>
</dbReference>
<gene>
    <name evidence="6" type="ORF">F4553_007421</name>
</gene>
<evidence type="ECO:0000256" key="1">
    <source>
        <dbReference type="ARBA" id="ARBA00023015"/>
    </source>
</evidence>
<dbReference type="Proteomes" id="UP000587527">
    <property type="component" value="Unassembled WGS sequence"/>
</dbReference>
<evidence type="ECO:0000313" key="6">
    <source>
        <dbReference type="EMBL" id="MBB5873987.1"/>
    </source>
</evidence>
<evidence type="ECO:0000256" key="2">
    <source>
        <dbReference type="ARBA" id="ARBA00023125"/>
    </source>
</evidence>
<dbReference type="InterPro" id="IPR001647">
    <property type="entry name" value="HTH_TetR"/>
</dbReference>
<dbReference type="PANTHER" id="PTHR30055:SF149">
    <property type="entry name" value="TETR-FAMILY TRANSCRIPTIONAL REGULATOR"/>
    <property type="match status" value="1"/>
</dbReference>
<proteinExistence type="predicted"/>
<reference evidence="6 7" key="1">
    <citation type="submission" date="2020-08" db="EMBL/GenBank/DDBJ databases">
        <title>Sequencing the genomes of 1000 actinobacteria strains.</title>
        <authorList>
            <person name="Klenk H.-P."/>
        </authorList>
    </citation>
    <scope>NUCLEOTIDE SEQUENCE [LARGE SCALE GENOMIC DNA]</scope>
    <source>
        <strain evidence="6 7">DSM 45362</strain>
    </source>
</reference>
<evidence type="ECO:0000256" key="4">
    <source>
        <dbReference type="PROSITE-ProRule" id="PRU00335"/>
    </source>
</evidence>
<keyword evidence="7" id="KW-1185">Reference proteome</keyword>
<evidence type="ECO:0000259" key="5">
    <source>
        <dbReference type="PROSITE" id="PS50977"/>
    </source>
</evidence>
<dbReference type="GO" id="GO:0003700">
    <property type="term" value="F:DNA-binding transcription factor activity"/>
    <property type="evidence" value="ECO:0007669"/>
    <property type="project" value="TreeGrafter"/>
</dbReference>
<evidence type="ECO:0000256" key="3">
    <source>
        <dbReference type="ARBA" id="ARBA00023163"/>
    </source>
</evidence>
<dbReference type="EMBL" id="JACHMN010000003">
    <property type="protein sequence ID" value="MBB5873987.1"/>
    <property type="molecule type" value="Genomic_DNA"/>
</dbReference>